<evidence type="ECO:0000313" key="15">
    <source>
        <dbReference type="Proteomes" id="UP001356427"/>
    </source>
</evidence>
<dbReference type="SMART" id="SM00100">
    <property type="entry name" value="cNMP"/>
    <property type="match status" value="1"/>
</dbReference>
<keyword evidence="8" id="KW-0442">Lipid degradation</keyword>
<reference evidence="14 15" key="1">
    <citation type="submission" date="2021-04" db="EMBL/GenBank/DDBJ databases">
        <authorList>
            <person name="De Guttry C."/>
            <person name="Zahm M."/>
            <person name="Klopp C."/>
            <person name="Cabau C."/>
            <person name="Louis A."/>
            <person name="Berthelot C."/>
            <person name="Parey E."/>
            <person name="Roest Crollius H."/>
            <person name="Montfort J."/>
            <person name="Robinson-Rechavi M."/>
            <person name="Bucao C."/>
            <person name="Bouchez O."/>
            <person name="Gislard M."/>
            <person name="Lluch J."/>
            <person name="Milhes M."/>
            <person name="Lampietro C."/>
            <person name="Lopez Roques C."/>
            <person name="Donnadieu C."/>
            <person name="Braasch I."/>
            <person name="Desvignes T."/>
            <person name="Postlethwait J."/>
            <person name="Bobe J."/>
            <person name="Wedekind C."/>
            <person name="Guiguen Y."/>
        </authorList>
    </citation>
    <scope>NUCLEOTIDE SEQUENCE [LARGE SCALE GENOMIC DNA]</scope>
    <source>
        <strain evidence="14">Cs_M1</strain>
        <tissue evidence="14">Blood</tissue>
    </source>
</reference>
<evidence type="ECO:0000313" key="14">
    <source>
        <dbReference type="EMBL" id="KAK6306139.1"/>
    </source>
</evidence>
<protein>
    <recommendedName>
        <fullName evidence="3">lysophospholipase</fullName>
        <ecNumber evidence="3">3.1.1.5</ecNumber>
    </recommendedName>
</protein>
<dbReference type="SUPFAM" id="SSF51206">
    <property type="entry name" value="cAMP-binding domain-like"/>
    <property type="match status" value="1"/>
</dbReference>
<evidence type="ECO:0000259" key="13">
    <source>
        <dbReference type="PROSITE" id="PS50042"/>
    </source>
</evidence>
<evidence type="ECO:0000256" key="6">
    <source>
        <dbReference type="ARBA" id="ARBA00022801"/>
    </source>
</evidence>
<evidence type="ECO:0000256" key="3">
    <source>
        <dbReference type="ARBA" id="ARBA00013274"/>
    </source>
</evidence>
<dbReference type="GO" id="GO:0016042">
    <property type="term" value="P:lipid catabolic process"/>
    <property type="evidence" value="ECO:0007669"/>
    <property type="project" value="UniProtKB-KW"/>
</dbReference>
<sequence>MVHTPSAVYHYQEAGESQSGHVHHRKVNTIFQAAKKDLQRLIQLQSAGGQSDCVRSKLAVWQIDFALDWMALEAGRAVYRQGDKSDSTFIVLSGRLRSVIAKDDGKKALTGVYGRSDLIGLVEALTHMNRATTVHAIRDSELATLPEGALSSIRRRYPQVVTRLIHLLGQKILGNRQQVGTCSNASFTDLAEIVSRIEPVKPVLVEGLSDDYQTDYDDYQTDYDEEAGEHALSDFDMSNPNSGAEHTEGEETADTADTLPIPDLLRTSFEESPEA</sequence>
<dbReference type="PANTHER" id="PTHR24567">
    <property type="entry name" value="CRP FAMILY TRANSCRIPTIONAL REGULATORY PROTEIN"/>
    <property type="match status" value="1"/>
</dbReference>
<evidence type="ECO:0000256" key="10">
    <source>
        <dbReference type="ARBA" id="ARBA00023098"/>
    </source>
</evidence>
<evidence type="ECO:0000256" key="5">
    <source>
        <dbReference type="ARBA" id="ARBA00022692"/>
    </source>
</evidence>
<dbReference type="FunFam" id="2.60.120.10:FF:000010">
    <property type="entry name" value="neuropathy target esterase isoform X1"/>
    <property type="match status" value="1"/>
</dbReference>
<dbReference type="AlphaFoldDB" id="A0AAN8QHJ3"/>
<proteinExistence type="inferred from homology"/>
<dbReference type="PROSITE" id="PS50042">
    <property type="entry name" value="CNMP_BINDING_3"/>
    <property type="match status" value="1"/>
</dbReference>
<dbReference type="GO" id="GO:0005789">
    <property type="term" value="C:endoplasmic reticulum membrane"/>
    <property type="evidence" value="ECO:0007669"/>
    <property type="project" value="UniProtKB-SubCell"/>
</dbReference>
<keyword evidence="4" id="KW-0597">Phosphoprotein</keyword>
<dbReference type="InterPro" id="IPR014710">
    <property type="entry name" value="RmlC-like_jellyroll"/>
</dbReference>
<dbReference type="Proteomes" id="UP001356427">
    <property type="component" value="Unassembled WGS sequence"/>
</dbReference>
<comment type="caution">
    <text evidence="14">The sequence shown here is derived from an EMBL/GenBank/DDBJ whole genome shotgun (WGS) entry which is preliminary data.</text>
</comment>
<dbReference type="Pfam" id="PF00027">
    <property type="entry name" value="cNMP_binding"/>
    <property type="match status" value="1"/>
</dbReference>
<evidence type="ECO:0000256" key="11">
    <source>
        <dbReference type="ARBA" id="ARBA00023136"/>
    </source>
</evidence>
<name>A0AAN8QHJ3_9TELE</name>
<dbReference type="InterPro" id="IPR050397">
    <property type="entry name" value="Env_Response_Regulators"/>
</dbReference>
<accession>A0AAN8QHJ3</accession>
<evidence type="ECO:0000256" key="8">
    <source>
        <dbReference type="ARBA" id="ARBA00022963"/>
    </source>
</evidence>
<keyword evidence="11" id="KW-0472">Membrane</keyword>
<keyword evidence="7" id="KW-0256">Endoplasmic reticulum</keyword>
<feature type="region of interest" description="Disordered" evidence="12">
    <location>
        <begin position="230"/>
        <end position="275"/>
    </location>
</feature>
<keyword evidence="9" id="KW-1133">Transmembrane helix</keyword>
<comment type="subcellular location">
    <subcellularLocation>
        <location evidence="1">Endoplasmic reticulum membrane</location>
        <topology evidence="1">Single-pass membrane protein</topology>
    </subcellularLocation>
</comment>
<dbReference type="GO" id="GO:0004622">
    <property type="term" value="F:phosphatidylcholine lysophospholipase activity"/>
    <property type="evidence" value="ECO:0007669"/>
    <property type="project" value="UniProtKB-EC"/>
</dbReference>
<dbReference type="PANTHER" id="PTHR24567:SF26">
    <property type="entry name" value="REGULATORY PROTEIN YEIL"/>
    <property type="match status" value="1"/>
</dbReference>
<dbReference type="GO" id="GO:0003700">
    <property type="term" value="F:DNA-binding transcription factor activity"/>
    <property type="evidence" value="ECO:0007669"/>
    <property type="project" value="TreeGrafter"/>
</dbReference>
<dbReference type="Gene3D" id="2.60.120.10">
    <property type="entry name" value="Jelly Rolls"/>
    <property type="match status" value="1"/>
</dbReference>
<comment type="similarity">
    <text evidence="2">Belongs to the NTE family.</text>
</comment>
<evidence type="ECO:0000256" key="2">
    <source>
        <dbReference type="ARBA" id="ARBA00006636"/>
    </source>
</evidence>
<dbReference type="GO" id="GO:0005829">
    <property type="term" value="C:cytosol"/>
    <property type="evidence" value="ECO:0007669"/>
    <property type="project" value="TreeGrafter"/>
</dbReference>
<gene>
    <name evidence="14" type="ORF">J4Q44_G00230640</name>
</gene>
<keyword evidence="15" id="KW-1185">Reference proteome</keyword>
<dbReference type="CDD" id="cd00038">
    <property type="entry name" value="CAP_ED"/>
    <property type="match status" value="1"/>
</dbReference>
<keyword evidence="5" id="KW-0812">Transmembrane</keyword>
<dbReference type="InterPro" id="IPR000595">
    <property type="entry name" value="cNMP-bd_dom"/>
</dbReference>
<feature type="domain" description="Cyclic nucleotide-binding" evidence="13">
    <location>
        <begin position="66"/>
        <end position="171"/>
    </location>
</feature>
<evidence type="ECO:0000256" key="9">
    <source>
        <dbReference type="ARBA" id="ARBA00022989"/>
    </source>
</evidence>
<evidence type="ECO:0000256" key="7">
    <source>
        <dbReference type="ARBA" id="ARBA00022824"/>
    </source>
</evidence>
<organism evidence="14 15">
    <name type="scientific">Coregonus suidteri</name>
    <dbReference type="NCBI Taxonomy" id="861788"/>
    <lineage>
        <taxon>Eukaryota</taxon>
        <taxon>Metazoa</taxon>
        <taxon>Chordata</taxon>
        <taxon>Craniata</taxon>
        <taxon>Vertebrata</taxon>
        <taxon>Euteleostomi</taxon>
        <taxon>Actinopterygii</taxon>
        <taxon>Neopterygii</taxon>
        <taxon>Teleostei</taxon>
        <taxon>Protacanthopterygii</taxon>
        <taxon>Salmoniformes</taxon>
        <taxon>Salmonidae</taxon>
        <taxon>Coregoninae</taxon>
        <taxon>Coregonus</taxon>
    </lineage>
</organism>
<keyword evidence="10" id="KW-0443">Lipid metabolism</keyword>
<evidence type="ECO:0000256" key="4">
    <source>
        <dbReference type="ARBA" id="ARBA00022553"/>
    </source>
</evidence>
<dbReference type="EMBL" id="JAGTTL010000021">
    <property type="protein sequence ID" value="KAK6306139.1"/>
    <property type="molecule type" value="Genomic_DNA"/>
</dbReference>
<evidence type="ECO:0000256" key="1">
    <source>
        <dbReference type="ARBA" id="ARBA00004389"/>
    </source>
</evidence>
<dbReference type="EC" id="3.1.1.5" evidence="3"/>
<dbReference type="InterPro" id="IPR018490">
    <property type="entry name" value="cNMP-bd_dom_sf"/>
</dbReference>
<keyword evidence="6" id="KW-0378">Hydrolase</keyword>
<evidence type="ECO:0000256" key="12">
    <source>
        <dbReference type="SAM" id="MobiDB-lite"/>
    </source>
</evidence>